<dbReference type="InterPro" id="IPR051044">
    <property type="entry name" value="MAG_DAG_Lipase"/>
</dbReference>
<dbReference type="EC" id="3.1.1.5" evidence="2"/>
<keyword evidence="2" id="KW-0378">Hydrolase</keyword>
<dbReference type="PANTHER" id="PTHR11614">
    <property type="entry name" value="PHOSPHOLIPASE-RELATED"/>
    <property type="match status" value="1"/>
</dbReference>
<organism evidence="2">
    <name type="scientific">hydrothermal vent metagenome</name>
    <dbReference type="NCBI Taxonomy" id="652676"/>
    <lineage>
        <taxon>unclassified sequences</taxon>
        <taxon>metagenomes</taxon>
        <taxon>ecological metagenomes</taxon>
    </lineage>
</organism>
<dbReference type="AlphaFoldDB" id="A0A160U420"/>
<dbReference type="GO" id="GO:0004622">
    <property type="term" value="F:phosphatidylcholine lysophospholipase activity"/>
    <property type="evidence" value="ECO:0007669"/>
    <property type="project" value="UniProtKB-EC"/>
</dbReference>
<gene>
    <name evidence="2" type="ORF">MGWOODY_Hyp892</name>
</gene>
<evidence type="ECO:0000313" key="2">
    <source>
        <dbReference type="EMBL" id="CUS57289.1"/>
    </source>
</evidence>
<feature type="domain" description="Serine aminopeptidase S33" evidence="1">
    <location>
        <begin position="50"/>
        <end position="298"/>
    </location>
</feature>
<reference evidence="2" key="1">
    <citation type="submission" date="2015-10" db="EMBL/GenBank/DDBJ databases">
        <authorList>
            <person name="Gilbert D.G."/>
        </authorList>
    </citation>
    <scope>NUCLEOTIDE SEQUENCE</scope>
</reference>
<protein>
    <submittedName>
        <fullName evidence="2">Lysophospholipase L2</fullName>
        <ecNumber evidence="2">3.1.1.5</ecNumber>
    </submittedName>
</protein>
<dbReference type="Gene3D" id="3.40.50.1820">
    <property type="entry name" value="alpha/beta hydrolase"/>
    <property type="match status" value="1"/>
</dbReference>
<dbReference type="Pfam" id="PF12146">
    <property type="entry name" value="Hydrolase_4"/>
    <property type="match status" value="1"/>
</dbReference>
<dbReference type="EMBL" id="CZQD01000038">
    <property type="protein sequence ID" value="CUS57289.1"/>
    <property type="molecule type" value="Genomic_DNA"/>
</dbReference>
<dbReference type="SUPFAM" id="SSF53474">
    <property type="entry name" value="alpha/beta-Hydrolases"/>
    <property type="match status" value="1"/>
</dbReference>
<evidence type="ECO:0000259" key="1">
    <source>
        <dbReference type="Pfam" id="PF12146"/>
    </source>
</evidence>
<proteinExistence type="predicted"/>
<dbReference type="InterPro" id="IPR029058">
    <property type="entry name" value="AB_hydrolase_fold"/>
</dbReference>
<accession>A0A160U420</accession>
<name>A0A160U420_9ZZZZ</name>
<sequence length="317" mass="35075">MTTRPHTLDSSFVLIPGNPPPDGAEILWFKGSEGRNLRACVAPALSKSGPRGTAIVCPGRTEFIEKYFEVGRELQTMGFAVVILDWPGQGLSERLLDDTKKGHIDRFETFMGALANGLDQLQDRLPRPHVSLAHSMGGAIALAAISQGLVKVDAAAFCAPMWGLKSRFFGMRYLVWAMRATGRAGDYAIQPGPPETFETNIVTHDKQRWQMQRALIDAQPDLELGPVTWGWLGASLSIVDTFSKPKALKQVAIPVFVASAEEEQLVDNAAHEKICARLPDCEHGVIEGAMHEILMETDTRRQEFWEGFQRLLRRANI</sequence>
<dbReference type="InterPro" id="IPR022742">
    <property type="entry name" value="Hydrolase_4"/>
</dbReference>